<reference evidence="1 3" key="1">
    <citation type="journal article" date="2008" name="Science">
        <title>The Physcomitrella genome reveals evolutionary insights into the conquest of land by plants.</title>
        <authorList>
            <person name="Rensing S."/>
            <person name="Lang D."/>
            <person name="Zimmer A."/>
            <person name="Terry A."/>
            <person name="Salamov A."/>
            <person name="Shapiro H."/>
            <person name="Nishiyama T."/>
            <person name="Perroud P.-F."/>
            <person name="Lindquist E."/>
            <person name="Kamisugi Y."/>
            <person name="Tanahashi T."/>
            <person name="Sakakibara K."/>
            <person name="Fujita T."/>
            <person name="Oishi K."/>
            <person name="Shin-I T."/>
            <person name="Kuroki Y."/>
            <person name="Toyoda A."/>
            <person name="Suzuki Y."/>
            <person name="Hashimoto A."/>
            <person name="Yamaguchi K."/>
            <person name="Sugano A."/>
            <person name="Kohara Y."/>
            <person name="Fujiyama A."/>
            <person name="Anterola A."/>
            <person name="Aoki S."/>
            <person name="Ashton N."/>
            <person name="Barbazuk W.B."/>
            <person name="Barker E."/>
            <person name="Bennetzen J."/>
            <person name="Bezanilla M."/>
            <person name="Blankenship R."/>
            <person name="Cho S.H."/>
            <person name="Dutcher S."/>
            <person name="Estelle M."/>
            <person name="Fawcett J.A."/>
            <person name="Gundlach H."/>
            <person name="Hanada K."/>
            <person name="Heyl A."/>
            <person name="Hicks K.A."/>
            <person name="Hugh J."/>
            <person name="Lohr M."/>
            <person name="Mayer K."/>
            <person name="Melkozernov A."/>
            <person name="Murata T."/>
            <person name="Nelson D."/>
            <person name="Pils B."/>
            <person name="Prigge M."/>
            <person name="Reiss B."/>
            <person name="Renner T."/>
            <person name="Rombauts S."/>
            <person name="Rushton P."/>
            <person name="Sanderfoot A."/>
            <person name="Schween G."/>
            <person name="Shiu S.-H."/>
            <person name="Stueber K."/>
            <person name="Theodoulou F.L."/>
            <person name="Tu H."/>
            <person name="Van de Peer Y."/>
            <person name="Verrier P.J."/>
            <person name="Waters E."/>
            <person name="Wood A."/>
            <person name="Yang L."/>
            <person name="Cove D."/>
            <person name="Cuming A."/>
            <person name="Hasebe M."/>
            <person name="Lucas S."/>
            <person name="Mishler D.B."/>
            <person name="Reski R."/>
            <person name="Grigoriev I."/>
            <person name="Quatrano R.S."/>
            <person name="Boore J.L."/>
        </authorList>
    </citation>
    <scope>NUCLEOTIDE SEQUENCE [LARGE SCALE GENOMIC DNA]</scope>
    <source>
        <strain evidence="2 3">cv. Gransden 2004</strain>
    </source>
</reference>
<sequence length="79" mass="8727">MYSGQFVYCGKRATLSIGNVLPPVSLHNCRSVPYPTTNCASNLTTQHKIVHPAIEATALTEWFSCPHCATPRWRSLPTP</sequence>
<reference evidence="1 3" key="2">
    <citation type="journal article" date="2018" name="Plant J.">
        <title>The Physcomitrella patens chromosome-scale assembly reveals moss genome structure and evolution.</title>
        <authorList>
            <person name="Lang D."/>
            <person name="Ullrich K.K."/>
            <person name="Murat F."/>
            <person name="Fuchs J."/>
            <person name="Jenkins J."/>
            <person name="Haas F.B."/>
            <person name="Piednoel M."/>
            <person name="Gundlach H."/>
            <person name="Van Bel M."/>
            <person name="Meyberg R."/>
            <person name="Vives C."/>
            <person name="Morata J."/>
            <person name="Symeonidi A."/>
            <person name="Hiss M."/>
            <person name="Muchero W."/>
            <person name="Kamisugi Y."/>
            <person name="Saleh O."/>
            <person name="Blanc G."/>
            <person name="Decker E.L."/>
            <person name="van Gessel N."/>
            <person name="Grimwood J."/>
            <person name="Hayes R.D."/>
            <person name="Graham S.W."/>
            <person name="Gunter L.E."/>
            <person name="McDaniel S.F."/>
            <person name="Hoernstein S.N.W."/>
            <person name="Larsson A."/>
            <person name="Li F.W."/>
            <person name="Perroud P.F."/>
            <person name="Phillips J."/>
            <person name="Ranjan P."/>
            <person name="Rokshar D.S."/>
            <person name="Rothfels C.J."/>
            <person name="Schneider L."/>
            <person name="Shu S."/>
            <person name="Stevenson D.W."/>
            <person name="Thummler F."/>
            <person name="Tillich M."/>
            <person name="Villarreal Aguilar J.C."/>
            <person name="Widiez T."/>
            <person name="Wong G.K."/>
            <person name="Wymore A."/>
            <person name="Zhang Y."/>
            <person name="Zimmer A.D."/>
            <person name="Quatrano R.S."/>
            <person name="Mayer K.F.X."/>
            <person name="Goodstein D."/>
            <person name="Casacuberta J.M."/>
            <person name="Vandepoele K."/>
            <person name="Reski R."/>
            <person name="Cuming A.C."/>
            <person name="Tuskan G.A."/>
            <person name="Maumus F."/>
            <person name="Salse J."/>
            <person name="Schmutz J."/>
            <person name="Rensing S.A."/>
        </authorList>
    </citation>
    <scope>NUCLEOTIDE SEQUENCE [LARGE SCALE GENOMIC DNA]</scope>
    <source>
        <strain evidence="2 3">cv. Gransden 2004</strain>
    </source>
</reference>
<proteinExistence type="predicted"/>
<dbReference type="AlphaFoldDB" id="A0A2K1KUA8"/>
<dbReference type="Proteomes" id="UP000006727">
    <property type="component" value="Chromosome 3"/>
</dbReference>
<evidence type="ECO:0000313" key="3">
    <source>
        <dbReference type="Proteomes" id="UP000006727"/>
    </source>
</evidence>
<name>A0A2K1KUA8_PHYPA</name>
<keyword evidence="3" id="KW-1185">Reference proteome</keyword>
<dbReference type="EMBL" id="ABEU02000003">
    <property type="protein sequence ID" value="PNR57336.1"/>
    <property type="molecule type" value="Genomic_DNA"/>
</dbReference>
<dbReference type="EnsemblPlants" id="Pp3c3_12210V3.1">
    <property type="protein sequence ID" value="PAC:32942106.CDS.1"/>
    <property type="gene ID" value="Pp3c3_12210"/>
</dbReference>
<evidence type="ECO:0000313" key="1">
    <source>
        <dbReference type="EMBL" id="PNR57336.1"/>
    </source>
</evidence>
<dbReference type="InParanoid" id="A0A2K1KUA8"/>
<reference evidence="2" key="3">
    <citation type="submission" date="2020-12" db="UniProtKB">
        <authorList>
            <consortium name="EnsemblPlants"/>
        </authorList>
    </citation>
    <scope>IDENTIFICATION</scope>
</reference>
<evidence type="ECO:0000313" key="2">
    <source>
        <dbReference type="EnsemblPlants" id="PAC:32942106.CDS.1"/>
    </source>
</evidence>
<accession>A0A2K1KUA8</accession>
<organism evidence="1">
    <name type="scientific">Physcomitrium patens</name>
    <name type="common">Spreading-leaved earth moss</name>
    <name type="synonym">Physcomitrella patens</name>
    <dbReference type="NCBI Taxonomy" id="3218"/>
    <lineage>
        <taxon>Eukaryota</taxon>
        <taxon>Viridiplantae</taxon>
        <taxon>Streptophyta</taxon>
        <taxon>Embryophyta</taxon>
        <taxon>Bryophyta</taxon>
        <taxon>Bryophytina</taxon>
        <taxon>Bryopsida</taxon>
        <taxon>Funariidae</taxon>
        <taxon>Funariales</taxon>
        <taxon>Funariaceae</taxon>
        <taxon>Physcomitrium</taxon>
    </lineage>
</organism>
<gene>
    <name evidence="1" type="ORF">PHYPA_004330</name>
</gene>
<protein>
    <submittedName>
        <fullName evidence="1 2">Uncharacterized protein</fullName>
    </submittedName>
</protein>
<dbReference type="Gramene" id="Pp3c3_12210V3.1">
    <property type="protein sequence ID" value="PAC:32942106.CDS.1"/>
    <property type="gene ID" value="Pp3c3_12210"/>
</dbReference>